<accession>A0AAW1ITJ2</accession>
<protein>
    <submittedName>
        <fullName evidence="1">Uncharacterized protein</fullName>
    </submittedName>
</protein>
<evidence type="ECO:0000313" key="2">
    <source>
        <dbReference type="Proteomes" id="UP001458880"/>
    </source>
</evidence>
<evidence type="ECO:0000313" key="1">
    <source>
        <dbReference type="EMBL" id="KAK9693006.1"/>
    </source>
</evidence>
<comment type="caution">
    <text evidence="1">The sequence shown here is derived from an EMBL/GenBank/DDBJ whole genome shotgun (WGS) entry which is preliminary data.</text>
</comment>
<name>A0AAW1ITJ2_POPJA</name>
<keyword evidence="2" id="KW-1185">Reference proteome</keyword>
<gene>
    <name evidence="1" type="ORF">QE152_g34487</name>
</gene>
<dbReference type="AlphaFoldDB" id="A0AAW1ITJ2"/>
<proteinExistence type="predicted"/>
<dbReference type="Proteomes" id="UP001458880">
    <property type="component" value="Unassembled WGS sequence"/>
</dbReference>
<dbReference type="EMBL" id="JASPKY010000556">
    <property type="protein sequence ID" value="KAK9693006.1"/>
    <property type="molecule type" value="Genomic_DNA"/>
</dbReference>
<reference evidence="1 2" key="1">
    <citation type="journal article" date="2024" name="BMC Genomics">
        <title>De novo assembly and annotation of Popillia japonica's genome with initial clues to its potential as an invasive pest.</title>
        <authorList>
            <person name="Cucini C."/>
            <person name="Boschi S."/>
            <person name="Funari R."/>
            <person name="Cardaioli E."/>
            <person name="Iannotti N."/>
            <person name="Marturano G."/>
            <person name="Paoli F."/>
            <person name="Bruttini M."/>
            <person name="Carapelli A."/>
            <person name="Frati F."/>
            <person name="Nardi F."/>
        </authorList>
    </citation>
    <scope>NUCLEOTIDE SEQUENCE [LARGE SCALE GENOMIC DNA]</scope>
    <source>
        <strain evidence="1">DMR45628</strain>
    </source>
</reference>
<organism evidence="1 2">
    <name type="scientific">Popillia japonica</name>
    <name type="common">Japanese beetle</name>
    <dbReference type="NCBI Taxonomy" id="7064"/>
    <lineage>
        <taxon>Eukaryota</taxon>
        <taxon>Metazoa</taxon>
        <taxon>Ecdysozoa</taxon>
        <taxon>Arthropoda</taxon>
        <taxon>Hexapoda</taxon>
        <taxon>Insecta</taxon>
        <taxon>Pterygota</taxon>
        <taxon>Neoptera</taxon>
        <taxon>Endopterygota</taxon>
        <taxon>Coleoptera</taxon>
        <taxon>Polyphaga</taxon>
        <taxon>Scarabaeiformia</taxon>
        <taxon>Scarabaeidae</taxon>
        <taxon>Rutelinae</taxon>
        <taxon>Popillia</taxon>
    </lineage>
</organism>
<sequence length="84" mass="9661">MQKREKMQQNKKKSLDCKNLSQPQMKKIVDCKNGNTAKDDNVSSNTFFLYVSSFLIGGWDVEEGGLSRAEQDSFQYRLDPCCCR</sequence>